<dbReference type="FunFam" id="3.30.565.10:FF:000006">
    <property type="entry name" value="Sensor histidine kinase WalK"/>
    <property type="match status" value="1"/>
</dbReference>
<evidence type="ECO:0000256" key="5">
    <source>
        <dbReference type="ARBA" id="ARBA00022777"/>
    </source>
</evidence>
<dbReference type="PROSITE" id="PS50113">
    <property type="entry name" value="PAC"/>
    <property type="match status" value="1"/>
</dbReference>
<dbReference type="CDD" id="cd00075">
    <property type="entry name" value="HATPase"/>
    <property type="match status" value="1"/>
</dbReference>
<dbReference type="InterPro" id="IPR003661">
    <property type="entry name" value="HisK_dim/P_dom"/>
</dbReference>
<dbReference type="InterPro" id="IPR005467">
    <property type="entry name" value="His_kinase_dom"/>
</dbReference>
<dbReference type="InterPro" id="IPR004358">
    <property type="entry name" value="Sig_transdc_His_kin-like_C"/>
</dbReference>
<dbReference type="Gene3D" id="1.10.287.130">
    <property type="match status" value="1"/>
</dbReference>
<dbReference type="SUPFAM" id="SSF55874">
    <property type="entry name" value="ATPase domain of HSP90 chaperone/DNA topoisomerase II/histidine kinase"/>
    <property type="match status" value="1"/>
</dbReference>
<evidence type="ECO:0000259" key="9">
    <source>
        <dbReference type="PROSITE" id="PS50113"/>
    </source>
</evidence>
<gene>
    <name evidence="10" type="ORF">SAMN04488109_4427</name>
</gene>
<dbReference type="CDD" id="cd00130">
    <property type="entry name" value="PAS"/>
    <property type="match status" value="1"/>
</dbReference>
<dbReference type="OrthoDB" id="1522284at2"/>
<dbReference type="STRING" id="947013.SAMN04488109_4427"/>
<dbReference type="InterPro" id="IPR036890">
    <property type="entry name" value="HATPase_C_sf"/>
</dbReference>
<evidence type="ECO:0000313" key="11">
    <source>
        <dbReference type="Proteomes" id="UP000184212"/>
    </source>
</evidence>
<dbReference type="SUPFAM" id="SSF47384">
    <property type="entry name" value="Homodimeric domain of signal transducing histidine kinase"/>
    <property type="match status" value="1"/>
</dbReference>
<dbReference type="Pfam" id="PF08447">
    <property type="entry name" value="PAS_3"/>
    <property type="match status" value="1"/>
</dbReference>
<feature type="transmembrane region" description="Helical" evidence="6">
    <location>
        <begin position="127"/>
        <end position="143"/>
    </location>
</feature>
<dbReference type="Proteomes" id="UP000184212">
    <property type="component" value="Unassembled WGS sequence"/>
</dbReference>
<dbReference type="SMART" id="SM00086">
    <property type="entry name" value="PAC"/>
    <property type="match status" value="1"/>
</dbReference>
<dbReference type="InterPro" id="IPR000700">
    <property type="entry name" value="PAS-assoc_C"/>
</dbReference>
<dbReference type="SUPFAM" id="SSF55785">
    <property type="entry name" value="PYP-like sensor domain (PAS domain)"/>
    <property type="match status" value="1"/>
</dbReference>
<dbReference type="RefSeq" id="WP_073138304.1">
    <property type="nucleotide sequence ID" value="NZ_FQWQ01000003.1"/>
</dbReference>
<proteinExistence type="predicted"/>
<dbReference type="Gene3D" id="3.30.450.20">
    <property type="entry name" value="PAS domain"/>
    <property type="match status" value="1"/>
</dbReference>
<dbReference type="PROSITE" id="PS50112">
    <property type="entry name" value="PAS"/>
    <property type="match status" value="1"/>
</dbReference>
<organism evidence="10 11">
    <name type="scientific">Chryseolinea serpens</name>
    <dbReference type="NCBI Taxonomy" id="947013"/>
    <lineage>
        <taxon>Bacteria</taxon>
        <taxon>Pseudomonadati</taxon>
        <taxon>Bacteroidota</taxon>
        <taxon>Cytophagia</taxon>
        <taxon>Cytophagales</taxon>
        <taxon>Fulvivirgaceae</taxon>
        <taxon>Chryseolinea</taxon>
    </lineage>
</organism>
<sequence length="569" mass="64064">MNGPKNRDETPGVSGRNSLSDILKKLTDWIAPPPTQSEEISRKARLLAKIVLSIFVTNTIGFVGALLEPKNKLSVTLIFYGLAYTAIIGFVIVLRQGKIKLAGWSLTVFMWCIVAFATLFFGGLQSQVPVVFVVAIMFIGSFLGGRSAVILALVTIAFLGFVAFLEVNHLMPAQLGPEYSPINAWGGLCVALLLMAMLLQNSLASIKESEERYQLAVRGSAAGLWDWDIKTNEVYYGRGLKEILGYEPTEFPYNSATFNDAIHPEDLPLIKASLDKHFLSPENRFDVEFRLRVKNGDYRWFNSQGEAVRNKQGQPYRMVGSIADITKRKLAEESITQKNEELIKINEELDRFVYSASHDLRAPITSLLGLIEVARLEDDILSIKKLLSMQERSLMKLDSFIYDIVSYSRNNRVGIEIEKIDFRSLLDNIYDLLHHMEPGKGIRKEIEIDPDLCFYSDKKRIYVVLNNLISNAIRYSDPTKEDPFIKIQIANSGNGVTLRVIDNGGGIDMEFIPKIFDMFYRASERSGGSGIGLYIVKEVVQKLHGTIEVFSQRYQGSEFIVRLPDMKGR</sequence>
<name>A0A1M5U2R2_9BACT</name>
<dbReference type="PROSITE" id="PS50109">
    <property type="entry name" value="HIS_KIN"/>
    <property type="match status" value="1"/>
</dbReference>
<dbReference type="CDD" id="cd00082">
    <property type="entry name" value="HisKA"/>
    <property type="match status" value="1"/>
</dbReference>
<keyword evidence="4" id="KW-0808">Transferase</keyword>
<evidence type="ECO:0000256" key="2">
    <source>
        <dbReference type="ARBA" id="ARBA00012438"/>
    </source>
</evidence>
<dbReference type="Pfam" id="PF02518">
    <property type="entry name" value="HATPase_c"/>
    <property type="match status" value="1"/>
</dbReference>
<dbReference type="InterPro" id="IPR035965">
    <property type="entry name" value="PAS-like_dom_sf"/>
</dbReference>
<dbReference type="GO" id="GO:0000155">
    <property type="term" value="F:phosphorelay sensor kinase activity"/>
    <property type="evidence" value="ECO:0007669"/>
    <property type="project" value="InterPro"/>
</dbReference>
<keyword evidence="6" id="KW-0812">Transmembrane</keyword>
<evidence type="ECO:0000256" key="3">
    <source>
        <dbReference type="ARBA" id="ARBA00022553"/>
    </source>
</evidence>
<feature type="domain" description="Histidine kinase" evidence="7">
    <location>
        <begin position="355"/>
        <end position="567"/>
    </location>
</feature>
<dbReference type="InterPro" id="IPR036097">
    <property type="entry name" value="HisK_dim/P_sf"/>
</dbReference>
<evidence type="ECO:0000256" key="4">
    <source>
        <dbReference type="ARBA" id="ARBA00022679"/>
    </source>
</evidence>
<dbReference type="NCBIfam" id="TIGR00229">
    <property type="entry name" value="sensory_box"/>
    <property type="match status" value="1"/>
</dbReference>
<dbReference type="PRINTS" id="PR00344">
    <property type="entry name" value="BCTRLSENSOR"/>
</dbReference>
<dbReference type="PANTHER" id="PTHR43304:SF1">
    <property type="entry name" value="PAC DOMAIN-CONTAINING PROTEIN"/>
    <property type="match status" value="1"/>
</dbReference>
<dbReference type="InterPro" id="IPR001610">
    <property type="entry name" value="PAC"/>
</dbReference>
<dbReference type="AlphaFoldDB" id="A0A1M5U2R2"/>
<feature type="domain" description="PAS" evidence="8">
    <location>
        <begin position="209"/>
        <end position="276"/>
    </location>
</feature>
<evidence type="ECO:0000256" key="1">
    <source>
        <dbReference type="ARBA" id="ARBA00000085"/>
    </source>
</evidence>
<dbReference type="InterPro" id="IPR003594">
    <property type="entry name" value="HATPase_dom"/>
</dbReference>
<dbReference type="InterPro" id="IPR000014">
    <property type="entry name" value="PAS"/>
</dbReference>
<comment type="catalytic activity">
    <reaction evidence="1">
        <text>ATP + protein L-histidine = ADP + protein N-phospho-L-histidine.</text>
        <dbReference type="EC" id="2.7.13.3"/>
    </reaction>
</comment>
<evidence type="ECO:0000259" key="8">
    <source>
        <dbReference type="PROSITE" id="PS50112"/>
    </source>
</evidence>
<accession>A0A1M5U2R2</accession>
<dbReference type="SMART" id="SM00387">
    <property type="entry name" value="HATPase_c"/>
    <property type="match status" value="1"/>
</dbReference>
<evidence type="ECO:0000313" key="10">
    <source>
        <dbReference type="EMBL" id="SHH57317.1"/>
    </source>
</evidence>
<dbReference type="InterPro" id="IPR013655">
    <property type="entry name" value="PAS_fold_3"/>
</dbReference>
<feature type="transmembrane region" description="Helical" evidence="6">
    <location>
        <begin position="150"/>
        <end position="170"/>
    </location>
</feature>
<reference evidence="10 11" key="1">
    <citation type="submission" date="2016-11" db="EMBL/GenBank/DDBJ databases">
        <authorList>
            <person name="Jaros S."/>
            <person name="Januszkiewicz K."/>
            <person name="Wedrychowicz H."/>
        </authorList>
    </citation>
    <scope>NUCLEOTIDE SEQUENCE [LARGE SCALE GENOMIC DNA]</scope>
    <source>
        <strain evidence="10 11">DSM 24574</strain>
    </source>
</reference>
<feature type="transmembrane region" description="Helical" evidence="6">
    <location>
        <begin position="73"/>
        <end position="94"/>
    </location>
</feature>
<dbReference type="SMART" id="SM00091">
    <property type="entry name" value="PAS"/>
    <property type="match status" value="1"/>
</dbReference>
<dbReference type="SMART" id="SM00388">
    <property type="entry name" value="HisKA"/>
    <property type="match status" value="1"/>
</dbReference>
<dbReference type="EC" id="2.7.13.3" evidence="2"/>
<keyword evidence="11" id="KW-1185">Reference proteome</keyword>
<dbReference type="Gene3D" id="3.30.565.10">
    <property type="entry name" value="Histidine kinase-like ATPase, C-terminal domain"/>
    <property type="match status" value="1"/>
</dbReference>
<protein>
    <recommendedName>
        <fullName evidence="2">histidine kinase</fullName>
        <ecNumber evidence="2">2.7.13.3</ecNumber>
    </recommendedName>
</protein>
<dbReference type="EMBL" id="FQWQ01000003">
    <property type="protein sequence ID" value="SHH57317.1"/>
    <property type="molecule type" value="Genomic_DNA"/>
</dbReference>
<feature type="domain" description="PAC" evidence="9">
    <location>
        <begin position="285"/>
        <end position="337"/>
    </location>
</feature>
<feature type="transmembrane region" description="Helical" evidence="6">
    <location>
        <begin position="46"/>
        <end position="67"/>
    </location>
</feature>
<keyword evidence="3" id="KW-0597">Phosphoprotein</keyword>
<keyword evidence="6" id="KW-1133">Transmembrane helix</keyword>
<feature type="transmembrane region" description="Helical" evidence="6">
    <location>
        <begin position="101"/>
        <end position="121"/>
    </location>
</feature>
<dbReference type="PANTHER" id="PTHR43304">
    <property type="entry name" value="PHYTOCHROME-LIKE PROTEIN CPH1"/>
    <property type="match status" value="1"/>
</dbReference>
<feature type="transmembrane region" description="Helical" evidence="6">
    <location>
        <begin position="182"/>
        <end position="199"/>
    </location>
</feature>
<evidence type="ECO:0000259" key="7">
    <source>
        <dbReference type="PROSITE" id="PS50109"/>
    </source>
</evidence>
<keyword evidence="6" id="KW-0472">Membrane</keyword>
<dbReference type="InterPro" id="IPR052162">
    <property type="entry name" value="Sensor_kinase/Photoreceptor"/>
</dbReference>
<keyword evidence="5" id="KW-0418">Kinase</keyword>
<evidence type="ECO:0000256" key="6">
    <source>
        <dbReference type="SAM" id="Phobius"/>
    </source>
</evidence>